<dbReference type="SUPFAM" id="SSF56796">
    <property type="entry name" value="Dehydroquinate synthase-like"/>
    <property type="match status" value="1"/>
</dbReference>
<evidence type="ECO:0000256" key="2">
    <source>
        <dbReference type="ARBA" id="ARBA00023002"/>
    </source>
</evidence>
<dbReference type="Gene3D" id="1.20.1090.10">
    <property type="entry name" value="Dehydroquinate synthase-like - alpha domain"/>
    <property type="match status" value="1"/>
</dbReference>
<comment type="similarity">
    <text evidence="1">Belongs to the iron-containing alcohol dehydrogenase family.</text>
</comment>
<comment type="caution">
    <text evidence="5">The sequence shown here is derived from an EMBL/GenBank/DDBJ whole genome shotgun (WGS) entry which is preliminary data.</text>
</comment>
<proteinExistence type="inferred from homology"/>
<dbReference type="RefSeq" id="WP_344496389.1">
    <property type="nucleotide sequence ID" value="NZ_BAAAQX010000077.1"/>
</dbReference>
<dbReference type="Pfam" id="PF25137">
    <property type="entry name" value="ADH_Fe_C"/>
    <property type="match status" value="1"/>
</dbReference>
<evidence type="ECO:0000313" key="5">
    <source>
        <dbReference type="EMBL" id="GAA2219573.1"/>
    </source>
</evidence>
<protein>
    <submittedName>
        <fullName evidence="5">Maleylacetate reductase</fullName>
    </submittedName>
</protein>
<reference evidence="5 6" key="1">
    <citation type="journal article" date="2019" name="Int. J. Syst. Evol. Microbiol.">
        <title>The Global Catalogue of Microorganisms (GCM) 10K type strain sequencing project: providing services to taxonomists for standard genome sequencing and annotation.</title>
        <authorList>
            <consortium name="The Broad Institute Genomics Platform"/>
            <consortium name="The Broad Institute Genome Sequencing Center for Infectious Disease"/>
            <person name="Wu L."/>
            <person name="Ma J."/>
        </authorList>
    </citation>
    <scope>NUCLEOTIDE SEQUENCE [LARGE SCALE GENOMIC DNA]</scope>
    <source>
        <strain evidence="5 6">JCM 16114</strain>
    </source>
</reference>
<evidence type="ECO:0000259" key="3">
    <source>
        <dbReference type="Pfam" id="PF00465"/>
    </source>
</evidence>
<dbReference type="InterPro" id="IPR039697">
    <property type="entry name" value="Alcohol_dehydrogenase_Fe"/>
</dbReference>
<dbReference type="Proteomes" id="UP001499843">
    <property type="component" value="Unassembled WGS sequence"/>
</dbReference>
<dbReference type="InterPro" id="IPR001670">
    <property type="entry name" value="ADH_Fe/GldA"/>
</dbReference>
<dbReference type="PANTHER" id="PTHR11496">
    <property type="entry name" value="ALCOHOL DEHYDROGENASE"/>
    <property type="match status" value="1"/>
</dbReference>
<name>A0ABN3D4P3_9ACTN</name>
<evidence type="ECO:0000313" key="6">
    <source>
        <dbReference type="Proteomes" id="UP001499843"/>
    </source>
</evidence>
<keyword evidence="2" id="KW-0560">Oxidoreductase</keyword>
<keyword evidence="6" id="KW-1185">Reference proteome</keyword>
<dbReference type="Pfam" id="PF00465">
    <property type="entry name" value="Fe-ADH"/>
    <property type="match status" value="1"/>
</dbReference>
<dbReference type="PANTHER" id="PTHR11496:SF102">
    <property type="entry name" value="ALCOHOL DEHYDROGENASE 4"/>
    <property type="match status" value="1"/>
</dbReference>
<feature type="domain" description="Fe-containing alcohol dehydrogenase-like C-terminal" evidence="4">
    <location>
        <begin position="167"/>
        <end position="355"/>
    </location>
</feature>
<evidence type="ECO:0000259" key="4">
    <source>
        <dbReference type="Pfam" id="PF25137"/>
    </source>
</evidence>
<feature type="domain" description="Alcohol dehydrogenase iron-type/glycerol dehydrogenase GldA" evidence="3">
    <location>
        <begin position="14"/>
        <end position="156"/>
    </location>
</feature>
<sequence length="374" mass="37804">MTRTTRSWAYEARPQRVVTGRNAAGRLVKAELDRLGARRIMLIAGKSELATAQKLLGGMAAAATFTGVRPHVPVEVAEAARACAAEAEADALLCVGGGSTTGTAKAVALTTGLPIVAVPTTYAGSEATDVWGLTEGTRKTNGADPSVLPRAVVYDPELLVTLPPALTVNSGLNALAHCVDSLWAPNAGPVPTALATEGARLLARGLTAVIADATDLAALEACQAGTYVAAAAFAAAGSGLHHKICHVLGGAYGLEHGAMHAVLLPHVLAFNEPAAPQAAARIAEALAGAGYGDGSHALAALLALHRALGAPTGLGALGLRADQVSEAAELVLEKVPATNPRPVTLPDLKALLHRARTGAEPVRDHVGDSTGETS</sequence>
<organism evidence="5 6">
    <name type="scientific">Nonomuraea monospora</name>
    <dbReference type="NCBI Taxonomy" id="568818"/>
    <lineage>
        <taxon>Bacteria</taxon>
        <taxon>Bacillati</taxon>
        <taxon>Actinomycetota</taxon>
        <taxon>Actinomycetes</taxon>
        <taxon>Streptosporangiales</taxon>
        <taxon>Streptosporangiaceae</taxon>
        <taxon>Nonomuraea</taxon>
    </lineage>
</organism>
<gene>
    <name evidence="5" type="ORF">GCM10009850_120960</name>
</gene>
<dbReference type="EMBL" id="BAAAQX010000077">
    <property type="protein sequence ID" value="GAA2219573.1"/>
    <property type="molecule type" value="Genomic_DNA"/>
</dbReference>
<accession>A0ABN3D4P3</accession>
<dbReference type="Gene3D" id="3.40.50.1970">
    <property type="match status" value="1"/>
</dbReference>
<dbReference type="InterPro" id="IPR056798">
    <property type="entry name" value="ADH_Fe_C"/>
</dbReference>
<evidence type="ECO:0000256" key="1">
    <source>
        <dbReference type="ARBA" id="ARBA00007358"/>
    </source>
</evidence>